<dbReference type="InterPro" id="IPR000182">
    <property type="entry name" value="GNAT_dom"/>
</dbReference>
<comment type="caution">
    <text evidence="2">The sequence shown here is derived from an EMBL/GenBank/DDBJ whole genome shotgun (WGS) entry which is preliminary data.</text>
</comment>
<organism evidence="2 3">
    <name type="scientific">Paenibacillus solanacearum</name>
    <dbReference type="NCBI Taxonomy" id="2048548"/>
    <lineage>
        <taxon>Bacteria</taxon>
        <taxon>Bacillati</taxon>
        <taxon>Bacillota</taxon>
        <taxon>Bacilli</taxon>
        <taxon>Bacillales</taxon>
        <taxon>Paenibacillaceae</taxon>
        <taxon>Paenibacillus</taxon>
    </lineage>
</organism>
<accession>A0A916JSG5</accession>
<dbReference type="GO" id="GO:0016747">
    <property type="term" value="F:acyltransferase activity, transferring groups other than amino-acyl groups"/>
    <property type="evidence" value="ECO:0007669"/>
    <property type="project" value="InterPro"/>
</dbReference>
<keyword evidence="3" id="KW-1185">Reference proteome</keyword>
<dbReference type="AlphaFoldDB" id="A0A916JSG5"/>
<dbReference type="EMBL" id="CAJVAS010000001">
    <property type="protein sequence ID" value="CAG7600116.1"/>
    <property type="molecule type" value="Genomic_DNA"/>
</dbReference>
<protein>
    <recommendedName>
        <fullName evidence="1">N-acetyltransferase domain-containing protein</fullName>
    </recommendedName>
</protein>
<sequence>MILRQVTPNDDFEQIRELLAEKEGGLALYRTAAHVREWFFANGEFQRQSRIGFITLDGPKITAFVGLDLRVNDVVMIYAIHPSDSDNVRILSDLLEKCEGVVAERGGKRISYFAFTEFGQLRNRELFTLERLGFRTSDEYMRISMRLSLADWDEPEALNNGNIRVEAFDLENVAQLLKDDGNKQNAAIFRHQFKREDPGHVCLSLRDEEEQLLALAYYKVKKADPDSEVLSATAFNLHFRPQYELPRIAKKQFLQGVLYTMKQLELQFVHSLMSLRHADIFTLMVREGFDDIRSNFFALTKTVGDRE</sequence>
<evidence type="ECO:0000313" key="2">
    <source>
        <dbReference type="EMBL" id="CAG7600116.1"/>
    </source>
</evidence>
<proteinExistence type="predicted"/>
<dbReference type="Proteomes" id="UP000693672">
    <property type="component" value="Unassembled WGS sequence"/>
</dbReference>
<gene>
    <name evidence="2" type="ORF">PAESOLCIP111_00367</name>
</gene>
<dbReference type="PROSITE" id="PS51186">
    <property type="entry name" value="GNAT"/>
    <property type="match status" value="1"/>
</dbReference>
<feature type="domain" description="N-acetyltransferase" evidence="1">
    <location>
        <begin position="1"/>
        <end position="150"/>
    </location>
</feature>
<evidence type="ECO:0000313" key="3">
    <source>
        <dbReference type="Proteomes" id="UP000693672"/>
    </source>
</evidence>
<name>A0A916JSG5_9BACL</name>
<reference evidence="2" key="1">
    <citation type="submission" date="2021-06" db="EMBL/GenBank/DDBJ databases">
        <authorList>
            <person name="Criscuolo A."/>
        </authorList>
    </citation>
    <scope>NUCLEOTIDE SEQUENCE</scope>
    <source>
        <strain evidence="2">CIP111600</strain>
    </source>
</reference>
<evidence type="ECO:0000259" key="1">
    <source>
        <dbReference type="PROSITE" id="PS51186"/>
    </source>
</evidence>